<name>A0A163LPL1_DIDRA</name>
<dbReference type="InterPro" id="IPR002328">
    <property type="entry name" value="ADH_Zn_CS"/>
</dbReference>
<evidence type="ECO:0000256" key="4">
    <source>
        <dbReference type="ARBA" id="ARBA00022833"/>
    </source>
</evidence>
<comment type="cofactor">
    <cofactor evidence="1 6">
        <name>Zn(2+)</name>
        <dbReference type="ChEBI" id="CHEBI:29105"/>
    </cofactor>
</comment>
<dbReference type="SMART" id="SM00829">
    <property type="entry name" value="PKS_ER"/>
    <property type="match status" value="1"/>
</dbReference>
<dbReference type="GO" id="GO:0008270">
    <property type="term" value="F:zinc ion binding"/>
    <property type="evidence" value="ECO:0007669"/>
    <property type="project" value="InterPro"/>
</dbReference>
<accession>A0A163LPL1</accession>
<keyword evidence="4 6" id="KW-0862">Zinc</keyword>
<dbReference type="InterPro" id="IPR020843">
    <property type="entry name" value="ER"/>
</dbReference>
<dbReference type="EMBL" id="JYNV01000039">
    <property type="protein sequence ID" value="KZM27989.1"/>
    <property type="molecule type" value="Genomic_DNA"/>
</dbReference>
<evidence type="ECO:0000256" key="1">
    <source>
        <dbReference type="ARBA" id="ARBA00001947"/>
    </source>
</evidence>
<reference evidence="8 9" key="1">
    <citation type="journal article" date="2016" name="Sci. Rep.">
        <title>Draft genome sequencing and secretome analysis of fungal phytopathogen Ascochyta rabiei provides insight into the necrotrophic effector repertoire.</title>
        <authorList>
            <person name="Verma S."/>
            <person name="Gazara R.K."/>
            <person name="Nizam S."/>
            <person name="Parween S."/>
            <person name="Chattopadhyay D."/>
            <person name="Verma P.K."/>
        </authorList>
    </citation>
    <scope>NUCLEOTIDE SEQUENCE [LARGE SCALE GENOMIC DNA]</scope>
    <source>
        <strain evidence="8 9">ArDII</strain>
    </source>
</reference>
<evidence type="ECO:0000256" key="6">
    <source>
        <dbReference type="RuleBase" id="RU361277"/>
    </source>
</evidence>
<dbReference type="PANTHER" id="PTHR43161:SF23">
    <property type="entry name" value="(R,R)-BUTANEDIOL DEHYDROGENASE-RELATED"/>
    <property type="match status" value="1"/>
</dbReference>
<protein>
    <recommendedName>
        <fullName evidence="7">Enoyl reductase (ER) domain-containing protein</fullName>
    </recommendedName>
</protein>
<evidence type="ECO:0000256" key="2">
    <source>
        <dbReference type="ARBA" id="ARBA00008072"/>
    </source>
</evidence>
<gene>
    <name evidence="8" type="ORF">ST47_g860</name>
</gene>
<dbReference type="STRING" id="5454.A0A163LPL1"/>
<comment type="caution">
    <text evidence="8">The sequence shown here is derived from an EMBL/GenBank/DDBJ whole genome shotgun (WGS) entry which is preliminary data.</text>
</comment>
<dbReference type="PROSITE" id="PS00059">
    <property type="entry name" value="ADH_ZINC"/>
    <property type="match status" value="1"/>
</dbReference>
<evidence type="ECO:0000256" key="5">
    <source>
        <dbReference type="ARBA" id="ARBA00023002"/>
    </source>
</evidence>
<dbReference type="InterPro" id="IPR036291">
    <property type="entry name" value="NAD(P)-bd_dom_sf"/>
</dbReference>
<evidence type="ECO:0000256" key="3">
    <source>
        <dbReference type="ARBA" id="ARBA00022723"/>
    </source>
</evidence>
<dbReference type="Pfam" id="PF00107">
    <property type="entry name" value="ADH_zinc_N"/>
    <property type="match status" value="1"/>
</dbReference>
<proteinExistence type="inferred from homology"/>
<organism evidence="8 9">
    <name type="scientific">Didymella rabiei</name>
    <name type="common">Chickpea ascochyta blight fungus</name>
    <name type="synonym">Mycosphaerella rabiei</name>
    <dbReference type="NCBI Taxonomy" id="5454"/>
    <lineage>
        <taxon>Eukaryota</taxon>
        <taxon>Fungi</taxon>
        <taxon>Dikarya</taxon>
        <taxon>Ascomycota</taxon>
        <taxon>Pezizomycotina</taxon>
        <taxon>Dothideomycetes</taxon>
        <taxon>Pleosporomycetidae</taxon>
        <taxon>Pleosporales</taxon>
        <taxon>Pleosporineae</taxon>
        <taxon>Didymellaceae</taxon>
        <taxon>Ascochyta</taxon>
    </lineage>
</organism>
<keyword evidence="5" id="KW-0560">Oxidoreductase</keyword>
<dbReference type="GO" id="GO:0016491">
    <property type="term" value="F:oxidoreductase activity"/>
    <property type="evidence" value="ECO:0007669"/>
    <property type="project" value="UniProtKB-KW"/>
</dbReference>
<dbReference type="SUPFAM" id="SSF51735">
    <property type="entry name" value="NAD(P)-binding Rossmann-fold domains"/>
    <property type="match status" value="1"/>
</dbReference>
<dbReference type="PANTHER" id="PTHR43161">
    <property type="entry name" value="SORBITOL DEHYDROGENASE"/>
    <property type="match status" value="1"/>
</dbReference>
<dbReference type="Pfam" id="PF08240">
    <property type="entry name" value="ADH_N"/>
    <property type="match status" value="1"/>
</dbReference>
<feature type="domain" description="Enoyl reductase (ER)" evidence="7">
    <location>
        <begin position="7"/>
        <end position="338"/>
    </location>
</feature>
<dbReference type="Gene3D" id="3.40.50.720">
    <property type="entry name" value="NAD(P)-binding Rossmann-like Domain"/>
    <property type="match status" value="1"/>
</dbReference>
<evidence type="ECO:0000259" key="7">
    <source>
        <dbReference type="SMART" id="SM00829"/>
    </source>
</evidence>
<dbReference type="InterPro" id="IPR013154">
    <property type="entry name" value="ADH-like_N"/>
</dbReference>
<dbReference type="SUPFAM" id="SSF50129">
    <property type="entry name" value="GroES-like"/>
    <property type="match status" value="1"/>
</dbReference>
<evidence type="ECO:0000313" key="9">
    <source>
        <dbReference type="Proteomes" id="UP000076837"/>
    </source>
</evidence>
<dbReference type="AlphaFoldDB" id="A0A163LPL1"/>
<keyword evidence="9" id="KW-1185">Reference proteome</keyword>
<comment type="similarity">
    <text evidence="2 6">Belongs to the zinc-containing alcohol dehydrogenase family.</text>
</comment>
<dbReference type="InterPro" id="IPR011032">
    <property type="entry name" value="GroES-like_sf"/>
</dbReference>
<keyword evidence="3 6" id="KW-0479">Metal-binding</keyword>
<evidence type="ECO:0000313" key="8">
    <source>
        <dbReference type="EMBL" id="KZM27989.1"/>
    </source>
</evidence>
<dbReference type="Gene3D" id="3.90.180.10">
    <property type="entry name" value="Medium-chain alcohol dehydrogenases, catalytic domain"/>
    <property type="match status" value="1"/>
</dbReference>
<dbReference type="InterPro" id="IPR013149">
    <property type="entry name" value="ADH-like_C"/>
</dbReference>
<dbReference type="Proteomes" id="UP000076837">
    <property type="component" value="Unassembled WGS sequence"/>
</dbReference>
<sequence length="340" mass="35257">MRAAVITENRTLAIVDRPAASPAPDSVRIRVAFCGICGTDLHVRVAESFVGNDVAGMVLGHEFAGTIVEVGADVDGWTVGDRVAGWPCIPCGVCELCIAGQVQVCQEKIGNGVGTGGPDGALAEFVDVRADRVFALPDTLSDEHAALAEPLATALRAVRQGEVGPGDRVAVIGAGPVGLMTALALRATGTDDVLVVEVNDGRAEAAREFGFRTCRPEELADQASAVLGGAPTVIFECAGHESALPLAIDTAHPLGRIVAVGVLFETVAISSLAIIGKELRIIGSYAHTTQDFANAIELLAARSIPADRLITGRVALEDATRAFDELVDPATSHIKILLHP</sequence>